<sequence>MTYTVAALLGVLGAVAVDLLVLRTRLVRRPVFWATYPIIIFFQLISNGILTGRDIVRYDPAAIIGLRIVYAPVEDLFFGFALVLLTLSVWVWLGRRGVQRGPVAGENSPLLRLLARRPGGPPAGGRPEPDHEHQS</sequence>
<keyword evidence="6 9" id="KW-0472">Membrane</keyword>
<feature type="transmembrane region" description="Helical" evidence="9">
    <location>
        <begin position="31"/>
        <end position="50"/>
    </location>
</feature>
<evidence type="ECO:0000256" key="5">
    <source>
        <dbReference type="ARBA" id="ARBA00022989"/>
    </source>
</evidence>
<evidence type="ECO:0000259" key="10">
    <source>
        <dbReference type="Pfam" id="PF18916"/>
    </source>
</evidence>
<dbReference type="InterPro" id="IPR017825">
    <property type="entry name" value="Lycopene_cyclase_dom"/>
</dbReference>
<organism evidence="11 12">
    <name type="scientific">Micromonospora zhanjiangensis</name>
    <dbReference type="NCBI Taxonomy" id="1522057"/>
    <lineage>
        <taxon>Bacteria</taxon>
        <taxon>Bacillati</taxon>
        <taxon>Actinomycetota</taxon>
        <taxon>Actinomycetes</taxon>
        <taxon>Micromonosporales</taxon>
        <taxon>Micromonosporaceae</taxon>
        <taxon>Micromonospora</taxon>
    </lineage>
</organism>
<protein>
    <submittedName>
        <fullName evidence="11">Lycopene cyclase domain-containing protein</fullName>
    </submittedName>
</protein>
<feature type="transmembrane region" description="Helical" evidence="9">
    <location>
        <begin position="6"/>
        <end position="24"/>
    </location>
</feature>
<dbReference type="EMBL" id="JBHSBN010000013">
    <property type="protein sequence ID" value="MFC4108035.1"/>
    <property type="molecule type" value="Genomic_DNA"/>
</dbReference>
<evidence type="ECO:0000256" key="9">
    <source>
        <dbReference type="SAM" id="Phobius"/>
    </source>
</evidence>
<feature type="domain" description="Lycopene cyclase" evidence="10">
    <location>
        <begin position="2"/>
        <end position="91"/>
    </location>
</feature>
<keyword evidence="7" id="KW-0413">Isomerase</keyword>
<evidence type="ECO:0000256" key="1">
    <source>
        <dbReference type="ARBA" id="ARBA00004141"/>
    </source>
</evidence>
<keyword evidence="4" id="KW-0125">Carotenoid biosynthesis</keyword>
<comment type="subcellular location">
    <subcellularLocation>
        <location evidence="1">Membrane</location>
        <topology evidence="1">Multi-pass membrane protein</topology>
    </subcellularLocation>
</comment>
<accession>A0ABV8KQ91</accession>
<evidence type="ECO:0000256" key="6">
    <source>
        <dbReference type="ARBA" id="ARBA00023136"/>
    </source>
</evidence>
<keyword evidence="12" id="KW-1185">Reference proteome</keyword>
<evidence type="ECO:0000256" key="8">
    <source>
        <dbReference type="SAM" id="MobiDB-lite"/>
    </source>
</evidence>
<feature type="transmembrane region" description="Helical" evidence="9">
    <location>
        <begin position="76"/>
        <end position="93"/>
    </location>
</feature>
<comment type="caution">
    <text evidence="11">The sequence shown here is derived from an EMBL/GenBank/DDBJ whole genome shotgun (WGS) entry which is preliminary data.</text>
</comment>
<feature type="region of interest" description="Disordered" evidence="8">
    <location>
        <begin position="115"/>
        <end position="135"/>
    </location>
</feature>
<name>A0ABV8KQ91_9ACTN</name>
<comment type="pathway">
    <text evidence="2">Carotenoid biosynthesis.</text>
</comment>
<evidence type="ECO:0000256" key="2">
    <source>
        <dbReference type="ARBA" id="ARBA00004829"/>
    </source>
</evidence>
<evidence type="ECO:0000256" key="7">
    <source>
        <dbReference type="ARBA" id="ARBA00023235"/>
    </source>
</evidence>
<keyword evidence="5 9" id="KW-1133">Transmembrane helix</keyword>
<gene>
    <name evidence="11" type="ORF">ACFOX0_19145</name>
</gene>
<dbReference type="RefSeq" id="WP_377547750.1">
    <property type="nucleotide sequence ID" value="NZ_JBHSBN010000013.1"/>
</dbReference>
<evidence type="ECO:0000256" key="4">
    <source>
        <dbReference type="ARBA" id="ARBA00022746"/>
    </source>
</evidence>
<evidence type="ECO:0000256" key="3">
    <source>
        <dbReference type="ARBA" id="ARBA00022692"/>
    </source>
</evidence>
<reference evidence="12" key="1">
    <citation type="journal article" date="2019" name="Int. J. Syst. Evol. Microbiol.">
        <title>The Global Catalogue of Microorganisms (GCM) 10K type strain sequencing project: providing services to taxonomists for standard genome sequencing and annotation.</title>
        <authorList>
            <consortium name="The Broad Institute Genomics Platform"/>
            <consortium name="The Broad Institute Genome Sequencing Center for Infectious Disease"/>
            <person name="Wu L."/>
            <person name="Ma J."/>
        </authorList>
    </citation>
    <scope>NUCLEOTIDE SEQUENCE [LARGE SCALE GENOMIC DNA]</scope>
    <source>
        <strain evidence="12">2902at01</strain>
    </source>
</reference>
<evidence type="ECO:0000313" key="12">
    <source>
        <dbReference type="Proteomes" id="UP001595868"/>
    </source>
</evidence>
<proteinExistence type="predicted"/>
<dbReference type="Proteomes" id="UP001595868">
    <property type="component" value="Unassembled WGS sequence"/>
</dbReference>
<dbReference type="NCBIfam" id="TIGR03462">
    <property type="entry name" value="CarR_dom_SF"/>
    <property type="match status" value="1"/>
</dbReference>
<dbReference type="Pfam" id="PF18916">
    <property type="entry name" value="Lycopene_cyc"/>
    <property type="match status" value="1"/>
</dbReference>
<keyword evidence="3 9" id="KW-0812">Transmembrane</keyword>
<evidence type="ECO:0000313" key="11">
    <source>
        <dbReference type="EMBL" id="MFC4108035.1"/>
    </source>
</evidence>